<accession>A0A4R7I4F0</accession>
<dbReference type="Pfam" id="PF06271">
    <property type="entry name" value="RDD"/>
    <property type="match status" value="1"/>
</dbReference>
<dbReference type="Proteomes" id="UP000294558">
    <property type="component" value="Unassembled WGS sequence"/>
</dbReference>
<dbReference type="OrthoDB" id="9793824at2"/>
<dbReference type="RefSeq" id="WP_133870385.1">
    <property type="nucleotide sequence ID" value="NZ_SOAU01000001.1"/>
</dbReference>
<organism evidence="8 9">
    <name type="scientific">Ilumatobacter fluminis</name>
    <dbReference type="NCBI Taxonomy" id="467091"/>
    <lineage>
        <taxon>Bacteria</taxon>
        <taxon>Bacillati</taxon>
        <taxon>Actinomycetota</taxon>
        <taxon>Acidimicrobiia</taxon>
        <taxon>Acidimicrobiales</taxon>
        <taxon>Ilumatobacteraceae</taxon>
        <taxon>Ilumatobacter</taxon>
    </lineage>
</organism>
<dbReference type="PANTHER" id="PTHR36115:SF4">
    <property type="entry name" value="MEMBRANE PROTEIN"/>
    <property type="match status" value="1"/>
</dbReference>
<reference evidence="8 9" key="1">
    <citation type="submission" date="2019-03" db="EMBL/GenBank/DDBJ databases">
        <title>Sequencing the genomes of 1000 actinobacteria strains.</title>
        <authorList>
            <person name="Klenk H.-P."/>
        </authorList>
    </citation>
    <scope>NUCLEOTIDE SEQUENCE [LARGE SCALE GENOMIC DNA]</scope>
    <source>
        <strain evidence="8 9">DSM 18936</strain>
    </source>
</reference>
<gene>
    <name evidence="8" type="ORF">BDK89_3767</name>
</gene>
<evidence type="ECO:0000256" key="4">
    <source>
        <dbReference type="ARBA" id="ARBA00022989"/>
    </source>
</evidence>
<keyword evidence="2" id="KW-1003">Cell membrane</keyword>
<dbReference type="EMBL" id="SOAU01000001">
    <property type="protein sequence ID" value="TDT18150.1"/>
    <property type="molecule type" value="Genomic_DNA"/>
</dbReference>
<comment type="subcellular location">
    <subcellularLocation>
        <location evidence="1">Cell membrane</location>
        <topology evidence="1">Multi-pass membrane protein</topology>
    </subcellularLocation>
</comment>
<evidence type="ECO:0000256" key="3">
    <source>
        <dbReference type="ARBA" id="ARBA00022692"/>
    </source>
</evidence>
<evidence type="ECO:0000259" key="7">
    <source>
        <dbReference type="Pfam" id="PF06271"/>
    </source>
</evidence>
<feature type="transmembrane region" description="Helical" evidence="6">
    <location>
        <begin position="29"/>
        <end position="53"/>
    </location>
</feature>
<feature type="transmembrane region" description="Helical" evidence="6">
    <location>
        <begin position="82"/>
        <end position="99"/>
    </location>
</feature>
<sequence>MNTEPRTGYQPLDAPHRPRYRSAPFVQRAGALVLDAVVAFVCVPVPVQVYFLLTGRGGLQCTWNDNTEVCLTDPADARLSRIMFWTLATVFALAFSWAVSRRRTLGQAAVGIRVADATTGAPVSFGRATVRTLAMVVSLVPLGLGFWWALVDRDRRTWHDLIARTTAIAV</sequence>
<dbReference type="PANTHER" id="PTHR36115">
    <property type="entry name" value="PROLINE-RICH ANTIGEN HOMOLOG-RELATED"/>
    <property type="match status" value="1"/>
</dbReference>
<keyword evidence="5 6" id="KW-0472">Membrane</keyword>
<evidence type="ECO:0000313" key="8">
    <source>
        <dbReference type="EMBL" id="TDT18150.1"/>
    </source>
</evidence>
<evidence type="ECO:0000256" key="6">
    <source>
        <dbReference type="SAM" id="Phobius"/>
    </source>
</evidence>
<comment type="caution">
    <text evidence="8">The sequence shown here is derived from an EMBL/GenBank/DDBJ whole genome shotgun (WGS) entry which is preliminary data.</text>
</comment>
<protein>
    <submittedName>
        <fullName evidence="8">Putative RDD family membrane protein YckC</fullName>
    </submittedName>
</protein>
<feature type="transmembrane region" description="Helical" evidence="6">
    <location>
        <begin position="132"/>
        <end position="150"/>
    </location>
</feature>
<evidence type="ECO:0000256" key="5">
    <source>
        <dbReference type="ARBA" id="ARBA00023136"/>
    </source>
</evidence>
<dbReference type="AlphaFoldDB" id="A0A4R7I4F0"/>
<keyword evidence="4 6" id="KW-1133">Transmembrane helix</keyword>
<evidence type="ECO:0000256" key="1">
    <source>
        <dbReference type="ARBA" id="ARBA00004651"/>
    </source>
</evidence>
<dbReference type="GO" id="GO:0005886">
    <property type="term" value="C:plasma membrane"/>
    <property type="evidence" value="ECO:0007669"/>
    <property type="project" value="UniProtKB-SubCell"/>
</dbReference>
<feature type="domain" description="RDD" evidence="7">
    <location>
        <begin position="23"/>
        <end position="163"/>
    </location>
</feature>
<keyword evidence="3 6" id="KW-0812">Transmembrane</keyword>
<name>A0A4R7I4F0_9ACTN</name>
<evidence type="ECO:0000313" key="9">
    <source>
        <dbReference type="Proteomes" id="UP000294558"/>
    </source>
</evidence>
<keyword evidence="9" id="KW-1185">Reference proteome</keyword>
<proteinExistence type="predicted"/>
<dbReference type="InterPro" id="IPR010432">
    <property type="entry name" value="RDD"/>
</dbReference>
<evidence type="ECO:0000256" key="2">
    <source>
        <dbReference type="ARBA" id="ARBA00022475"/>
    </source>
</evidence>
<dbReference type="InterPro" id="IPR051791">
    <property type="entry name" value="Pra-immunoreactive"/>
</dbReference>